<dbReference type="RefSeq" id="WP_110312577.1">
    <property type="nucleotide sequence ID" value="NZ_QICL01000045.1"/>
</dbReference>
<evidence type="ECO:0000313" key="9">
    <source>
        <dbReference type="Proteomes" id="UP000247973"/>
    </source>
</evidence>
<feature type="domain" description="DUF4980" evidence="7">
    <location>
        <begin position="185"/>
        <end position="275"/>
    </location>
</feature>
<dbReference type="SUPFAM" id="SSF49899">
    <property type="entry name" value="Concanavalin A-like lectins/glucanases"/>
    <property type="match status" value="1"/>
</dbReference>
<dbReference type="InterPro" id="IPR001362">
    <property type="entry name" value="Glyco_hydro_32"/>
</dbReference>
<comment type="caution">
    <text evidence="8">The sequence shown here is derived from an EMBL/GenBank/DDBJ whole genome shotgun (WGS) entry which is preliminary data.</text>
</comment>
<name>A0A2V3PJM7_9BACT</name>
<dbReference type="PANTHER" id="PTHR42800:SF1">
    <property type="entry name" value="EXOINULINASE INUD (AFU_ORTHOLOGUE AFUA_5G00480)"/>
    <property type="match status" value="1"/>
</dbReference>
<dbReference type="InterPro" id="IPR023296">
    <property type="entry name" value="Glyco_hydro_beta-prop_sf"/>
</dbReference>
<dbReference type="Gene3D" id="2.115.10.20">
    <property type="entry name" value="Glycosyl hydrolase domain, family 43"/>
    <property type="match status" value="1"/>
</dbReference>
<proteinExistence type="inferred from homology"/>
<dbReference type="EMBL" id="QICL01000045">
    <property type="protein sequence ID" value="PXV58485.1"/>
    <property type="molecule type" value="Genomic_DNA"/>
</dbReference>
<dbReference type="Pfam" id="PF16352">
    <property type="entry name" value="DUF4980"/>
    <property type="match status" value="1"/>
</dbReference>
<dbReference type="Gene3D" id="2.60.120.560">
    <property type="entry name" value="Exo-inulinase, domain 1"/>
    <property type="match status" value="1"/>
</dbReference>
<feature type="domain" description="Glycosyl hydrolase family 32 N-terminal" evidence="5">
    <location>
        <begin position="276"/>
        <end position="572"/>
    </location>
</feature>
<comment type="similarity">
    <text evidence="1 4">Belongs to the glycosyl hydrolase 32 family.</text>
</comment>
<dbReference type="InterPro" id="IPR032313">
    <property type="entry name" value="DUF4980"/>
</dbReference>
<evidence type="ECO:0000259" key="6">
    <source>
        <dbReference type="Pfam" id="PF08244"/>
    </source>
</evidence>
<evidence type="ECO:0000259" key="5">
    <source>
        <dbReference type="Pfam" id="PF00251"/>
    </source>
</evidence>
<protein>
    <submittedName>
        <fullName evidence="8">Fructan beta-fructosidase</fullName>
    </submittedName>
</protein>
<feature type="domain" description="Glycosyl hydrolase family 32 C-terminal" evidence="6">
    <location>
        <begin position="579"/>
        <end position="730"/>
    </location>
</feature>
<dbReference type="AlphaFoldDB" id="A0A2V3PJM7"/>
<dbReference type="PROSITE" id="PS51257">
    <property type="entry name" value="PROKAR_LIPOPROTEIN"/>
    <property type="match status" value="1"/>
</dbReference>
<dbReference type="SUPFAM" id="SSF75005">
    <property type="entry name" value="Arabinanase/levansucrase/invertase"/>
    <property type="match status" value="1"/>
</dbReference>
<dbReference type="Pfam" id="PF08244">
    <property type="entry name" value="Glyco_hydro_32C"/>
    <property type="match status" value="1"/>
</dbReference>
<dbReference type="SMART" id="SM00640">
    <property type="entry name" value="Glyco_32"/>
    <property type="match status" value="1"/>
</dbReference>
<evidence type="ECO:0000313" key="8">
    <source>
        <dbReference type="EMBL" id="PXV58485.1"/>
    </source>
</evidence>
<dbReference type="Pfam" id="PF00251">
    <property type="entry name" value="Glyco_hydro_32N"/>
    <property type="match status" value="1"/>
</dbReference>
<sequence length="732" mass="82843">MKIYFKSIFCLGLLSLIGCSTKSDIVVEDFEADSYKNWTVEGEAFGTSPSEGSIPGQQEVKGFEGKRLANSYHGGDDSRGTLISPEFTIERDYINYLIGGGMHADTYIELLVEGKSVYVSRSIVETESLLWMTWDVKNYKGKKAVIKIVDNQRGGWGHILVDQIEMSDTPKSNIMVDHRLSFKIDKKYLLVPIEDKGPESQIYLETNGKTVSPLLNIRVAQTKIDYWVPIDVEQYKGQDLTLLFAHVKSGDIGYSQIKQSDTFDFDYNEKYRPLYHFSPQYGWTNDPNGMVYHNGEYHLFFQHNPYGSMWGNMNWGHTVSKDLKKWEYMPVAINPDSLGTIFSGSAVIDKNNTAGFGKDAMVAIYTSAGRIQTQSIAYSLDNGRTFTKYDKNPVLSDLNFVDFRDPKVFWHQGTNQWIMSLATTQTITFYGSKNLKEWSKLSEFGEGIGDHGGVWECPDLFPLTYNGQTKWVLFVSINPGGPNGGSATQYFIGNFDGKTFKADNLPYPLWLDYGRDNYAGVTWSDAPDNRRVFIGWMSNWNYTNHVPTVNFRNAMTIPRELTLVNNGKHLVVANAPVKEIAELRRATEKVSDFTVDKTYTVDRLLKDNQGAYEIEMTVKPTANFNFKLINKKGENLKFTFDLAKGSLIVDRSNSGISDFSDNFASAEIKAPLVKKDTYKIRLLIDKASSELFINDGELVQTNTMFPSEPYNSLVFESEGTIAVENINIYELK</sequence>
<evidence type="ECO:0000256" key="4">
    <source>
        <dbReference type="RuleBase" id="RU362110"/>
    </source>
</evidence>
<dbReference type="Proteomes" id="UP000247973">
    <property type="component" value="Unassembled WGS sequence"/>
</dbReference>
<dbReference type="InterPro" id="IPR013320">
    <property type="entry name" value="ConA-like_dom_sf"/>
</dbReference>
<dbReference type="GO" id="GO:0005737">
    <property type="term" value="C:cytoplasm"/>
    <property type="evidence" value="ECO:0007669"/>
    <property type="project" value="TreeGrafter"/>
</dbReference>
<keyword evidence="2 4" id="KW-0378">Hydrolase</keyword>
<dbReference type="InterPro" id="IPR013148">
    <property type="entry name" value="Glyco_hydro_32_N"/>
</dbReference>
<evidence type="ECO:0000259" key="7">
    <source>
        <dbReference type="Pfam" id="PF16352"/>
    </source>
</evidence>
<accession>A0A2V3PJM7</accession>
<dbReference type="PANTHER" id="PTHR42800">
    <property type="entry name" value="EXOINULINASE INUD (AFU_ORTHOLOGUE AFUA_5G00480)"/>
    <property type="match status" value="1"/>
</dbReference>
<keyword evidence="3 4" id="KW-0326">Glycosidase</keyword>
<dbReference type="GO" id="GO:0004575">
    <property type="term" value="F:sucrose alpha-glucosidase activity"/>
    <property type="evidence" value="ECO:0007669"/>
    <property type="project" value="TreeGrafter"/>
</dbReference>
<dbReference type="InterPro" id="IPR013189">
    <property type="entry name" value="Glyco_hydro_32_C"/>
</dbReference>
<evidence type="ECO:0000256" key="3">
    <source>
        <dbReference type="ARBA" id="ARBA00023295"/>
    </source>
</evidence>
<keyword evidence="9" id="KW-1185">Reference proteome</keyword>
<dbReference type="GO" id="GO:0005987">
    <property type="term" value="P:sucrose catabolic process"/>
    <property type="evidence" value="ECO:0007669"/>
    <property type="project" value="TreeGrafter"/>
</dbReference>
<gene>
    <name evidence="8" type="ORF">CLV62_1458</name>
</gene>
<dbReference type="CDD" id="cd18622">
    <property type="entry name" value="GH32_Inu-like"/>
    <property type="match status" value="1"/>
</dbReference>
<evidence type="ECO:0000256" key="1">
    <source>
        <dbReference type="ARBA" id="ARBA00009902"/>
    </source>
</evidence>
<evidence type="ECO:0000256" key="2">
    <source>
        <dbReference type="ARBA" id="ARBA00022801"/>
    </source>
</evidence>
<dbReference type="OrthoDB" id="9759709at2"/>
<organism evidence="8 9">
    <name type="scientific">Dysgonomonas alginatilytica</name>
    <dbReference type="NCBI Taxonomy" id="1605892"/>
    <lineage>
        <taxon>Bacteria</taxon>
        <taxon>Pseudomonadati</taxon>
        <taxon>Bacteroidota</taxon>
        <taxon>Bacteroidia</taxon>
        <taxon>Bacteroidales</taxon>
        <taxon>Dysgonomonadaceae</taxon>
        <taxon>Dysgonomonas</taxon>
    </lineage>
</organism>
<reference evidence="8 9" key="1">
    <citation type="submission" date="2018-03" db="EMBL/GenBank/DDBJ databases">
        <title>Genomic Encyclopedia of Archaeal and Bacterial Type Strains, Phase II (KMG-II): from individual species to whole genera.</title>
        <authorList>
            <person name="Goeker M."/>
        </authorList>
    </citation>
    <scope>NUCLEOTIDE SEQUENCE [LARGE SCALE GENOMIC DNA]</scope>
    <source>
        <strain evidence="8 9">DSM 100214</strain>
    </source>
</reference>